<keyword evidence="7" id="KW-0560">Oxidoreductase</keyword>
<dbReference type="AlphaFoldDB" id="A0A1I5VMW3"/>
<dbReference type="OrthoDB" id="9785497at2"/>
<dbReference type="EC" id="1.8.4.12" evidence="3"/>
<evidence type="ECO:0000256" key="9">
    <source>
        <dbReference type="ARBA" id="ARBA00075819"/>
    </source>
</evidence>
<dbReference type="PANTHER" id="PTHR10173:SF52">
    <property type="entry name" value="METHIONINE-R-SULFOXIDE REDUCTASE B1"/>
    <property type="match status" value="1"/>
</dbReference>
<dbReference type="GO" id="GO:0006979">
    <property type="term" value="P:response to oxidative stress"/>
    <property type="evidence" value="ECO:0007669"/>
    <property type="project" value="InterPro"/>
</dbReference>
<comment type="similarity">
    <text evidence="2">Belongs to the MsrB Met sulfoxide reductase family.</text>
</comment>
<dbReference type="FunFam" id="2.170.150.20:FF:000001">
    <property type="entry name" value="Peptide methionine sulfoxide reductase MsrB"/>
    <property type="match status" value="1"/>
</dbReference>
<dbReference type="GO" id="GO:0030091">
    <property type="term" value="P:protein repair"/>
    <property type="evidence" value="ECO:0007669"/>
    <property type="project" value="InterPro"/>
</dbReference>
<feature type="domain" description="MsrB" evidence="10">
    <location>
        <begin position="6"/>
        <end position="127"/>
    </location>
</feature>
<organism evidence="11 12">
    <name type="scientific">Enterovibrio norvegicus DSM 15893</name>
    <dbReference type="NCBI Taxonomy" id="1121869"/>
    <lineage>
        <taxon>Bacteria</taxon>
        <taxon>Pseudomonadati</taxon>
        <taxon>Pseudomonadota</taxon>
        <taxon>Gammaproteobacteria</taxon>
        <taxon>Vibrionales</taxon>
        <taxon>Vibrionaceae</taxon>
        <taxon>Enterovibrio</taxon>
    </lineage>
</organism>
<dbReference type="PANTHER" id="PTHR10173">
    <property type="entry name" value="METHIONINE SULFOXIDE REDUCTASE"/>
    <property type="match status" value="1"/>
</dbReference>
<dbReference type="STRING" id="1121869.SAMN03084138_03995"/>
<keyword evidence="6" id="KW-0862">Zinc</keyword>
<dbReference type="GO" id="GO:0046872">
    <property type="term" value="F:metal ion binding"/>
    <property type="evidence" value="ECO:0007669"/>
    <property type="project" value="UniProtKB-KW"/>
</dbReference>
<comment type="catalytic activity">
    <reaction evidence="8">
        <text>L-methionyl-[protein] + [thioredoxin]-disulfide + H2O = L-methionyl-(R)-S-oxide-[protein] + [thioredoxin]-dithiol</text>
        <dbReference type="Rhea" id="RHEA:24164"/>
        <dbReference type="Rhea" id="RHEA-COMP:10698"/>
        <dbReference type="Rhea" id="RHEA-COMP:10700"/>
        <dbReference type="Rhea" id="RHEA-COMP:12313"/>
        <dbReference type="Rhea" id="RHEA-COMP:12314"/>
        <dbReference type="ChEBI" id="CHEBI:15377"/>
        <dbReference type="ChEBI" id="CHEBI:16044"/>
        <dbReference type="ChEBI" id="CHEBI:29950"/>
        <dbReference type="ChEBI" id="CHEBI:45764"/>
        <dbReference type="ChEBI" id="CHEBI:50058"/>
        <dbReference type="EC" id="1.8.4.12"/>
    </reaction>
</comment>
<dbReference type="Proteomes" id="UP000182692">
    <property type="component" value="Unassembled WGS sequence"/>
</dbReference>
<proteinExistence type="inferred from homology"/>
<dbReference type="GO" id="GO:0033743">
    <property type="term" value="F:peptide-methionine (R)-S-oxide reductase activity"/>
    <property type="evidence" value="ECO:0007669"/>
    <property type="project" value="UniProtKB-EC"/>
</dbReference>
<dbReference type="EMBL" id="FOWR01000039">
    <property type="protein sequence ID" value="SFQ08316.1"/>
    <property type="molecule type" value="Genomic_DNA"/>
</dbReference>
<gene>
    <name evidence="11" type="ORF">SAMN03084138_03995</name>
</gene>
<dbReference type="PROSITE" id="PS51790">
    <property type="entry name" value="MSRB"/>
    <property type="match status" value="1"/>
</dbReference>
<dbReference type="SUPFAM" id="SSF51316">
    <property type="entry name" value="Mss4-like"/>
    <property type="match status" value="1"/>
</dbReference>
<dbReference type="InterPro" id="IPR002579">
    <property type="entry name" value="Met_Sox_Rdtase_MsrB_dom"/>
</dbReference>
<evidence type="ECO:0000256" key="1">
    <source>
        <dbReference type="ARBA" id="ARBA00001947"/>
    </source>
</evidence>
<evidence type="ECO:0000313" key="12">
    <source>
        <dbReference type="Proteomes" id="UP000182692"/>
    </source>
</evidence>
<evidence type="ECO:0000256" key="4">
    <source>
        <dbReference type="ARBA" id="ARBA00021130"/>
    </source>
</evidence>
<sequence length="132" mass="14604">MTKGGDDKWKASLSELAYKVCRLGHTEPAYSGALLHNHRCGFYHCICCNQRLFDSNTKFDSGCGWPSFDVAIEGTVRYVADKSHGMVRTEIRCVQCDSHLGHVFDDGPTSTGQRYCVNSVSMQFDGASPSDQ</sequence>
<dbReference type="GO" id="GO:0005737">
    <property type="term" value="C:cytoplasm"/>
    <property type="evidence" value="ECO:0007669"/>
    <property type="project" value="TreeGrafter"/>
</dbReference>
<evidence type="ECO:0000256" key="5">
    <source>
        <dbReference type="ARBA" id="ARBA00022723"/>
    </source>
</evidence>
<dbReference type="InterPro" id="IPR011057">
    <property type="entry name" value="Mss4-like_sf"/>
</dbReference>
<evidence type="ECO:0000313" key="11">
    <source>
        <dbReference type="EMBL" id="SFQ08316.1"/>
    </source>
</evidence>
<evidence type="ECO:0000256" key="2">
    <source>
        <dbReference type="ARBA" id="ARBA00007174"/>
    </source>
</evidence>
<dbReference type="InterPro" id="IPR028427">
    <property type="entry name" value="Met_Sox_Rdtase_MsrB"/>
</dbReference>
<name>A0A1I5VMW3_9GAMM</name>
<evidence type="ECO:0000256" key="3">
    <source>
        <dbReference type="ARBA" id="ARBA00012499"/>
    </source>
</evidence>
<dbReference type="RefSeq" id="WP_074928345.1">
    <property type="nucleotide sequence ID" value="NZ_FOWR01000039.1"/>
</dbReference>
<dbReference type="NCBIfam" id="TIGR00357">
    <property type="entry name" value="peptide-methionine (R)-S-oxide reductase MsrB"/>
    <property type="match status" value="1"/>
</dbReference>
<reference evidence="11 12" key="1">
    <citation type="submission" date="2016-10" db="EMBL/GenBank/DDBJ databases">
        <authorList>
            <person name="de Groot N.N."/>
        </authorList>
    </citation>
    <scope>NUCLEOTIDE SEQUENCE [LARGE SCALE GENOMIC DNA]</scope>
    <source>
        <strain evidence="11 12">DSM 15893</strain>
    </source>
</reference>
<keyword evidence="5" id="KW-0479">Metal-binding</keyword>
<comment type="cofactor">
    <cofactor evidence="1">
        <name>Zn(2+)</name>
        <dbReference type="ChEBI" id="CHEBI:29105"/>
    </cofactor>
</comment>
<accession>A0A1I5VMW3</accession>
<evidence type="ECO:0000259" key="10">
    <source>
        <dbReference type="PROSITE" id="PS51790"/>
    </source>
</evidence>
<dbReference type="Gene3D" id="2.170.150.20">
    <property type="entry name" value="Peptide methionine sulfoxide reductase"/>
    <property type="match status" value="1"/>
</dbReference>
<protein>
    <recommendedName>
        <fullName evidence="4">Peptide methionine sulfoxide reductase MsrB</fullName>
        <ecNumber evidence="3">1.8.4.12</ecNumber>
    </recommendedName>
    <alternativeName>
        <fullName evidence="9">Peptide-methionine (R)-S-oxide reductase</fullName>
    </alternativeName>
</protein>
<evidence type="ECO:0000256" key="6">
    <source>
        <dbReference type="ARBA" id="ARBA00022833"/>
    </source>
</evidence>
<evidence type="ECO:0000256" key="8">
    <source>
        <dbReference type="ARBA" id="ARBA00048488"/>
    </source>
</evidence>
<dbReference type="GeneID" id="35873493"/>
<dbReference type="Pfam" id="PF01641">
    <property type="entry name" value="SelR"/>
    <property type="match status" value="1"/>
</dbReference>
<evidence type="ECO:0000256" key="7">
    <source>
        <dbReference type="ARBA" id="ARBA00023002"/>
    </source>
</evidence>